<dbReference type="InterPro" id="IPR035892">
    <property type="entry name" value="C2_domain_sf"/>
</dbReference>
<sequence length="1038" mass="118949">MSGAHFSLLPAIHNFSEGGPHRLKLTVGEAVQILEENGDWLFGHLARNRSMRGIFPRSYIHIKEAVVDKTGPVEVVAIKQPCVVQEITSVLWEWGRIWKHLYVTHSEHFETIQHRIYELIRYRSKILSGTLPVDELKEIKRLVTSKIDMGNKLLDLDMVVRDDQGNIMNPDVTSSIQLYYQHRLATERIKRETAGLPITEISGFEPWSGLLKVAFHSLSLCKCRFKLNMAFTLLPLDREEHSLHFTLLPLDREEHNLHFTLLPLDREEHNLHFTLLPLDREEHRSHFTLLPLDREEHSLHYTLLPLDREEHRSHFTLLPLDREEHSSLPSNSRTSLSSGSISGSTKKTPKVVTQYSHIFFVSVRNFVCKMSEDAELLMTLYDAKEGRAFTENYVVRWSKEGLARDIDQLHNLRVLFTDLGSRDLIREKVYLVCYVVRVGAMEVRDTDHRRSSHVPRKSQGEGMRRPFGVAAMDVTLYLSGRLDSDEEKHHFIPFLQCAEKDNLEGTLRRILTLKDLTQKEHKGQGLWTSLKLLHGDIKQVREENPHLVLGNVAIARKMGFPEVILPGDVRNDLYLTLVGGEFSKGSKLADKNVEVTVVVCNERGQSIPGVMSLGGGVEPLNEYRSVIYYHEEKPRWHEIFKVAVPIEEFKGSHLRFSFKHRCSTESKDKLEKPFALSYVKLMQGNGTTLHDTEHDLLVYKVDHKFEETDLGYLKLPCTRGELIEGQKPQQGGLTLTNKDSFTIHTNVCSTKLTQNVDLLGLLNWVSHPDGLKDSLTALMKVDGEEVVKFLQDVLDALFNILMQNSDSDLYDNMVFECLLYIIGLVSDRKYQHFQPVLDLYITESFSATLAYSKLIVVLKYHVDNANSTDVQDKDILLKTMKSLQYCMRFVVRSRLLFSELNEGKGQEQFEVQLKQLIQSITGMMCYDTDSTLLVQGACLKYLPSTIPDILTVFNCTQLSTLLAELINTVPHNRLTKQKMMTVNDIVHSRLFLCVDCREVLLPVITTHVKKLLESRDEVNLPLSGCTLNCRTFSTVRLF</sequence>
<dbReference type="GO" id="GO:0007264">
    <property type="term" value="P:small GTPase-mediated signal transduction"/>
    <property type="evidence" value="ECO:0007669"/>
    <property type="project" value="InterPro"/>
</dbReference>
<accession>A0A7R9I3P7</accession>
<dbReference type="Pfam" id="PF16172">
    <property type="entry name" value="DOCK_N"/>
    <property type="match status" value="1"/>
</dbReference>
<dbReference type="GO" id="GO:0005886">
    <property type="term" value="C:plasma membrane"/>
    <property type="evidence" value="ECO:0007669"/>
    <property type="project" value="TreeGrafter"/>
</dbReference>
<dbReference type="GO" id="GO:0016477">
    <property type="term" value="P:cell migration"/>
    <property type="evidence" value="ECO:0007669"/>
    <property type="project" value="TreeGrafter"/>
</dbReference>
<dbReference type="CDD" id="cd11872">
    <property type="entry name" value="SH3_DOCK_AB"/>
    <property type="match status" value="1"/>
</dbReference>
<evidence type="ECO:0000259" key="7">
    <source>
        <dbReference type="PROSITE" id="PS50002"/>
    </source>
</evidence>
<dbReference type="EMBL" id="OD567883">
    <property type="protein sequence ID" value="CAD7446283.1"/>
    <property type="molecule type" value="Genomic_DNA"/>
</dbReference>
<evidence type="ECO:0000256" key="3">
    <source>
        <dbReference type="ARBA" id="ARBA00022490"/>
    </source>
</evidence>
<dbReference type="Gene3D" id="1.20.1270.350">
    <property type="entry name" value="Dedicator of cytokinesis N-terminal subdomain"/>
    <property type="match status" value="1"/>
</dbReference>
<evidence type="ECO:0000313" key="9">
    <source>
        <dbReference type="EMBL" id="CAD7446283.1"/>
    </source>
</evidence>
<feature type="compositionally biased region" description="Low complexity" evidence="6">
    <location>
        <begin position="327"/>
        <end position="345"/>
    </location>
</feature>
<evidence type="ECO:0000256" key="6">
    <source>
        <dbReference type="SAM" id="MobiDB-lite"/>
    </source>
</evidence>
<dbReference type="Pfam" id="PF23554">
    <property type="entry name" value="TPR_DOCK"/>
    <property type="match status" value="1"/>
</dbReference>
<evidence type="ECO:0000256" key="2">
    <source>
        <dbReference type="ARBA" id="ARBA00022443"/>
    </source>
</evidence>
<dbReference type="GO" id="GO:0005737">
    <property type="term" value="C:cytoplasm"/>
    <property type="evidence" value="ECO:0007669"/>
    <property type="project" value="UniProtKB-SubCell"/>
</dbReference>
<evidence type="ECO:0000256" key="4">
    <source>
        <dbReference type="PROSITE-ProRule" id="PRU00192"/>
    </source>
</evidence>
<dbReference type="InterPro" id="IPR042455">
    <property type="entry name" value="DOCK_N_sub1"/>
</dbReference>
<dbReference type="SUPFAM" id="SSF50044">
    <property type="entry name" value="SH3-domain"/>
    <property type="match status" value="1"/>
</dbReference>
<evidence type="ECO:0000256" key="1">
    <source>
        <dbReference type="ARBA" id="ARBA00004496"/>
    </source>
</evidence>
<dbReference type="SMART" id="SM00326">
    <property type="entry name" value="SH3"/>
    <property type="match status" value="1"/>
</dbReference>
<feature type="domain" description="C2 DOCK-type" evidence="8">
    <location>
        <begin position="570"/>
        <end position="748"/>
    </location>
</feature>
<dbReference type="InterPro" id="IPR056372">
    <property type="entry name" value="TPR_DOCK"/>
</dbReference>
<dbReference type="InterPro" id="IPR026791">
    <property type="entry name" value="DOCK"/>
</dbReference>
<dbReference type="Gene3D" id="2.30.30.40">
    <property type="entry name" value="SH3 Domains"/>
    <property type="match status" value="1"/>
</dbReference>
<reference evidence="9" key="1">
    <citation type="submission" date="2020-11" db="EMBL/GenBank/DDBJ databases">
        <authorList>
            <person name="Tran Van P."/>
        </authorList>
    </citation>
    <scope>NUCLEOTIDE SEQUENCE</scope>
</reference>
<dbReference type="GO" id="GO:0031267">
    <property type="term" value="F:small GTPase binding"/>
    <property type="evidence" value="ECO:0007669"/>
    <property type="project" value="TreeGrafter"/>
</dbReference>
<dbReference type="PANTHER" id="PTHR45653:SF10">
    <property type="entry name" value="MYOBLAST CITY, ISOFORM B"/>
    <property type="match status" value="1"/>
</dbReference>
<dbReference type="Pfam" id="PF14429">
    <property type="entry name" value="DOCK-C2"/>
    <property type="match status" value="1"/>
</dbReference>
<comment type="similarity">
    <text evidence="5">Belongs to the DOCK family.</text>
</comment>
<evidence type="ECO:0000256" key="5">
    <source>
        <dbReference type="PROSITE-ProRule" id="PRU00983"/>
    </source>
</evidence>
<dbReference type="GO" id="GO:0005085">
    <property type="term" value="F:guanyl-nucleotide exchange factor activity"/>
    <property type="evidence" value="ECO:0007669"/>
    <property type="project" value="InterPro"/>
</dbReference>
<dbReference type="PROSITE" id="PS51650">
    <property type="entry name" value="C2_DOCK"/>
    <property type="match status" value="1"/>
</dbReference>
<dbReference type="PANTHER" id="PTHR45653">
    <property type="entry name" value="DEDICATOR OF CYTOKINESIS"/>
    <property type="match status" value="1"/>
</dbReference>
<dbReference type="InterPro" id="IPR001452">
    <property type="entry name" value="SH3_domain"/>
</dbReference>
<feature type="region of interest" description="Disordered" evidence="6">
    <location>
        <begin position="324"/>
        <end position="347"/>
    </location>
</feature>
<dbReference type="Gene3D" id="2.60.40.150">
    <property type="entry name" value="C2 domain"/>
    <property type="match status" value="1"/>
</dbReference>
<keyword evidence="2 4" id="KW-0728">SH3 domain</keyword>
<feature type="domain" description="SH3" evidence="7">
    <location>
        <begin position="4"/>
        <end position="65"/>
    </location>
</feature>
<dbReference type="InterPro" id="IPR036028">
    <property type="entry name" value="SH3-like_dom_sf"/>
</dbReference>
<evidence type="ECO:0008006" key="10">
    <source>
        <dbReference type="Google" id="ProtNLM"/>
    </source>
</evidence>
<name>A0A7R9I3P7_9NEOP</name>
<keyword evidence="3" id="KW-0963">Cytoplasm</keyword>
<organism evidence="9">
    <name type="scientific">Timema bartmani</name>
    <dbReference type="NCBI Taxonomy" id="61472"/>
    <lineage>
        <taxon>Eukaryota</taxon>
        <taxon>Metazoa</taxon>
        <taxon>Ecdysozoa</taxon>
        <taxon>Arthropoda</taxon>
        <taxon>Hexapoda</taxon>
        <taxon>Insecta</taxon>
        <taxon>Pterygota</taxon>
        <taxon>Neoptera</taxon>
        <taxon>Polyneoptera</taxon>
        <taxon>Phasmatodea</taxon>
        <taxon>Timematodea</taxon>
        <taxon>Timematoidea</taxon>
        <taxon>Timematidae</taxon>
        <taxon>Timema</taxon>
    </lineage>
</organism>
<dbReference type="GO" id="GO:0007520">
    <property type="term" value="P:myoblast fusion"/>
    <property type="evidence" value="ECO:0007669"/>
    <property type="project" value="TreeGrafter"/>
</dbReference>
<dbReference type="InterPro" id="IPR027007">
    <property type="entry name" value="C2_DOCK-type_domain"/>
</dbReference>
<protein>
    <recommendedName>
        <fullName evidence="10">C2 DOCK-type domain-containing protein</fullName>
    </recommendedName>
</protein>
<evidence type="ECO:0000259" key="8">
    <source>
        <dbReference type="PROSITE" id="PS51650"/>
    </source>
</evidence>
<comment type="subcellular location">
    <subcellularLocation>
        <location evidence="1">Cytoplasm</location>
    </subcellularLocation>
</comment>
<dbReference type="InterPro" id="IPR032376">
    <property type="entry name" value="DOCK_N"/>
</dbReference>
<dbReference type="PROSITE" id="PS50002">
    <property type="entry name" value="SH3"/>
    <property type="match status" value="1"/>
</dbReference>
<gene>
    <name evidence="9" type="ORF">TBIB3V08_LOCUS8617</name>
</gene>
<dbReference type="AlphaFoldDB" id="A0A7R9I3P7"/>
<proteinExistence type="inferred from homology"/>